<dbReference type="Pfam" id="PF22692">
    <property type="entry name" value="LlgE_F_G_D1"/>
    <property type="match status" value="1"/>
</dbReference>
<dbReference type="RefSeq" id="WP_014260430.1">
    <property type="nucleotide sequence ID" value="NC_016629.1"/>
</dbReference>
<comment type="subcellular location">
    <subcellularLocation>
        <location evidence="1 5">Bacterial flagellum basal body</location>
    </subcellularLocation>
</comment>
<evidence type="ECO:0000256" key="3">
    <source>
        <dbReference type="ARBA" id="ARBA00019015"/>
    </source>
</evidence>
<dbReference type="InterPro" id="IPR011491">
    <property type="entry name" value="FlgE_D2"/>
</dbReference>
<evidence type="ECO:0000313" key="10">
    <source>
        <dbReference type="EMBL" id="EGJ50728.1"/>
    </source>
</evidence>
<reference evidence="10 11" key="1">
    <citation type="journal article" date="2011" name="J. Bacteriol.">
        <title>Genome sequence of the mercury-methylating and pleomorphic Desulfovibrio africanus Strain Walvis Bay.</title>
        <authorList>
            <person name="Brown S.D."/>
            <person name="Wall J.D."/>
            <person name="Kucken A.M."/>
            <person name="Gilmour C.C."/>
            <person name="Podar M."/>
            <person name="Brandt C.C."/>
            <person name="Teshima H."/>
            <person name="Detter J.C."/>
            <person name="Han C.S."/>
            <person name="Land M.L."/>
            <person name="Lucas S."/>
            <person name="Han J."/>
            <person name="Pennacchio L."/>
            <person name="Nolan M."/>
            <person name="Pitluck S."/>
            <person name="Woyke T."/>
            <person name="Goodwin L."/>
            <person name="Palumbo A.V."/>
            <person name="Elias D.A."/>
        </authorList>
    </citation>
    <scope>NUCLEOTIDE SEQUENCE [LARGE SCALE GENOMIC DNA]</scope>
    <source>
        <strain evidence="10 11">Walvis Bay</strain>
    </source>
</reference>
<dbReference type="HOGENOM" id="CLU_013687_2_1_7"/>
<dbReference type="InterPro" id="IPR037058">
    <property type="entry name" value="Falgellar_hook_FlgE_sf"/>
</dbReference>
<dbReference type="InterPro" id="IPR019776">
    <property type="entry name" value="Flagellar_basal_body_rod_CS"/>
</dbReference>
<evidence type="ECO:0000259" key="9">
    <source>
        <dbReference type="Pfam" id="PF22692"/>
    </source>
</evidence>
<feature type="domain" description="Flagellar hook protein FlgE D2" evidence="8">
    <location>
        <begin position="208"/>
        <end position="436"/>
    </location>
</feature>
<dbReference type="GO" id="GO:0005829">
    <property type="term" value="C:cytosol"/>
    <property type="evidence" value="ECO:0007669"/>
    <property type="project" value="TreeGrafter"/>
</dbReference>
<proteinExistence type="inferred from homology"/>
<evidence type="ECO:0000259" key="7">
    <source>
        <dbReference type="Pfam" id="PF06429"/>
    </source>
</evidence>
<keyword evidence="11" id="KW-1185">Reference proteome</keyword>
<dbReference type="KEGG" id="daf:Desaf_2404"/>
<keyword evidence="4 5" id="KW-0975">Bacterial flagellum</keyword>
<dbReference type="STRING" id="690850.Desaf_2404"/>
<evidence type="ECO:0000313" key="11">
    <source>
        <dbReference type="Proteomes" id="UP000007844"/>
    </source>
</evidence>
<evidence type="ECO:0000256" key="4">
    <source>
        <dbReference type="ARBA" id="ARBA00023143"/>
    </source>
</evidence>
<dbReference type="InterPro" id="IPR037925">
    <property type="entry name" value="FlgE/F/G-like"/>
</dbReference>
<dbReference type="PANTHER" id="PTHR30435:SF1">
    <property type="entry name" value="FLAGELLAR HOOK PROTEIN FLGE"/>
    <property type="match status" value="1"/>
</dbReference>
<keyword evidence="10" id="KW-0966">Cell projection</keyword>
<accession>F3YYH4</accession>
<dbReference type="AlphaFoldDB" id="F3YYH4"/>
<dbReference type="PANTHER" id="PTHR30435">
    <property type="entry name" value="FLAGELLAR PROTEIN"/>
    <property type="match status" value="1"/>
</dbReference>
<dbReference type="Pfam" id="PF07559">
    <property type="entry name" value="FlgE_D2"/>
    <property type="match status" value="1"/>
</dbReference>
<evidence type="ECO:0000256" key="1">
    <source>
        <dbReference type="ARBA" id="ARBA00004117"/>
    </source>
</evidence>
<dbReference type="SUPFAM" id="SSF117143">
    <property type="entry name" value="Flagellar hook protein flgE"/>
    <property type="match status" value="1"/>
</dbReference>
<protein>
    <recommendedName>
        <fullName evidence="3 5">Flagellar hook protein FlgE</fullName>
    </recommendedName>
</protein>
<dbReference type="InterPro" id="IPR020013">
    <property type="entry name" value="Flagellar_FlgE/F/G"/>
</dbReference>
<evidence type="ECO:0000259" key="8">
    <source>
        <dbReference type="Pfam" id="PF07559"/>
    </source>
</evidence>
<comment type="function">
    <text evidence="5">A flexible structure which links the flagellar filament to the drive apparatus in the basal body.</text>
</comment>
<evidence type="ECO:0000256" key="2">
    <source>
        <dbReference type="ARBA" id="ARBA00009677"/>
    </source>
</evidence>
<dbReference type="GO" id="GO:0009425">
    <property type="term" value="C:bacterial-type flagellum basal body"/>
    <property type="evidence" value="ECO:0007669"/>
    <property type="project" value="UniProtKB-SubCell"/>
</dbReference>
<dbReference type="GO" id="GO:0009424">
    <property type="term" value="C:bacterial-type flagellum hook"/>
    <property type="evidence" value="ECO:0007669"/>
    <property type="project" value="TreeGrafter"/>
</dbReference>
<dbReference type="Pfam" id="PF06429">
    <property type="entry name" value="Flg_bbr_C"/>
    <property type="match status" value="1"/>
</dbReference>
<comment type="similarity">
    <text evidence="2 5">Belongs to the flagella basal body rod proteins family.</text>
</comment>
<feature type="domain" description="Flagellar basal body rod protein N-terminal" evidence="6">
    <location>
        <begin position="10"/>
        <end position="37"/>
    </location>
</feature>
<dbReference type="eggNOG" id="COG1749">
    <property type="taxonomic scope" value="Bacteria"/>
</dbReference>
<dbReference type="PROSITE" id="PS00588">
    <property type="entry name" value="FLAGELLA_BB_ROD"/>
    <property type="match status" value="1"/>
</dbReference>
<dbReference type="NCBIfam" id="TIGR03506">
    <property type="entry name" value="FlgEFG_subfam"/>
    <property type="match status" value="1"/>
</dbReference>
<feature type="domain" description="Flagellar hook protein FlgE/F/G-like D1" evidence="9">
    <location>
        <begin position="88"/>
        <end position="145"/>
    </location>
</feature>
<dbReference type="InterPro" id="IPR010930">
    <property type="entry name" value="Flg_bb/hook_C_dom"/>
</dbReference>
<dbReference type="InterPro" id="IPR053967">
    <property type="entry name" value="LlgE_F_G-like_D1"/>
</dbReference>
<dbReference type="Proteomes" id="UP000007844">
    <property type="component" value="Chromosome"/>
</dbReference>
<keyword evidence="10" id="KW-0969">Cilium</keyword>
<dbReference type="Gene3D" id="2.60.98.20">
    <property type="entry name" value="Flagellar hook protein FlgE"/>
    <property type="match status" value="1"/>
</dbReference>
<evidence type="ECO:0000256" key="5">
    <source>
        <dbReference type="RuleBase" id="RU362116"/>
    </source>
</evidence>
<organism evidence="10 11">
    <name type="scientific">Desulfocurvibacter africanus subsp. africanus str. Walvis Bay</name>
    <dbReference type="NCBI Taxonomy" id="690850"/>
    <lineage>
        <taxon>Bacteria</taxon>
        <taxon>Pseudomonadati</taxon>
        <taxon>Thermodesulfobacteriota</taxon>
        <taxon>Desulfovibrionia</taxon>
        <taxon>Desulfovibrionales</taxon>
        <taxon>Desulfovibrionaceae</taxon>
        <taxon>Desulfocurvibacter</taxon>
    </lineage>
</organism>
<dbReference type="EMBL" id="CP003221">
    <property type="protein sequence ID" value="EGJ50728.1"/>
    <property type="molecule type" value="Genomic_DNA"/>
</dbReference>
<sequence>MGLSASMFSGVTGLKAHGDKMGVIGNNIANVSTIGFKGARMFFQDVISQDIPTAAGIGQVGRGVSIGAIYADYTQGGFETTGEATDLAIGGKGFFIVKKKNEDTSYYTRAGNFRFDKDGYLVDPNGLVLQGWRAERSDPTAAVSGVTTNTNTVRIVGTPTDIRLNNFQSPPQETTNVTVISNLDSSEKSRAESTTDPFFAMFEVWDGTQETPLTEAQYSYQATVKVFDANGNAHDLTVYYDQVTLSNSGGRKVWEYMVTSKPTEDGRIFSNGGGVLTNARDTSAAGVLMIGTLSFNSSGELENQTAFTLQAGFNPAVPGDFKDLTNWELADFSQSGYPTFTANFLGEENASATDALNPSLIELNLGLRNGNLSATGWSAVTDAQTMSTTFNTGLVNPTGTDIAGLPKFQGSELQATATTSYAEKGSSTLFQAQDGYAAGLLLGVAVDSDGILSGRYSNGQILELFAITLADFNNPWGLRREGGNLFMDTRDSGGAITNQANRGGKGSIASNSIEQSNVDMADEFVQMITTQRGFQANGKVITTVDTLLGEVINLKR</sequence>
<dbReference type="InterPro" id="IPR001444">
    <property type="entry name" value="Flag_bb_rod_N"/>
</dbReference>
<dbReference type="Pfam" id="PF00460">
    <property type="entry name" value="Flg_bb_rod"/>
    <property type="match status" value="1"/>
</dbReference>
<evidence type="ECO:0000259" key="6">
    <source>
        <dbReference type="Pfam" id="PF00460"/>
    </source>
</evidence>
<keyword evidence="10" id="KW-0282">Flagellum</keyword>
<feature type="domain" description="Flagellar basal-body/hook protein C-terminal" evidence="7">
    <location>
        <begin position="510"/>
        <end position="554"/>
    </location>
</feature>
<gene>
    <name evidence="10" type="ORF">Desaf_2404</name>
</gene>
<name>F3YYH4_DESAF</name>
<dbReference type="GO" id="GO:0071978">
    <property type="term" value="P:bacterial-type flagellum-dependent swarming motility"/>
    <property type="evidence" value="ECO:0007669"/>
    <property type="project" value="TreeGrafter"/>
</dbReference>